<dbReference type="FunFam" id="1.10.12.10:FF:000001">
    <property type="entry name" value="Probable enoyl-CoA hydratase, mitochondrial"/>
    <property type="match status" value="1"/>
</dbReference>
<evidence type="ECO:0000256" key="5">
    <source>
        <dbReference type="ARBA" id="ARBA00067035"/>
    </source>
</evidence>
<organism evidence="6 7">
    <name type="scientific">Clostridium perfringens</name>
    <dbReference type="NCBI Taxonomy" id="1502"/>
    <lineage>
        <taxon>Bacteria</taxon>
        <taxon>Bacillati</taxon>
        <taxon>Bacillota</taxon>
        <taxon>Clostridia</taxon>
        <taxon>Eubacteriales</taxon>
        <taxon>Clostridiaceae</taxon>
        <taxon>Clostridium</taxon>
    </lineage>
</organism>
<evidence type="ECO:0000256" key="1">
    <source>
        <dbReference type="ARBA" id="ARBA00005086"/>
    </source>
</evidence>
<dbReference type="EC" id="4.2.1.150" evidence="5"/>
<comment type="catalytic activity">
    <reaction evidence="4">
        <text>a short-chain (3S)-3-hydroxyacyl-CoA = a short-chain (2E)-enoyl-CoA + H2O</text>
        <dbReference type="Rhea" id="RHEA:52664"/>
        <dbReference type="ChEBI" id="CHEBI:15377"/>
        <dbReference type="ChEBI" id="CHEBI:87488"/>
        <dbReference type="ChEBI" id="CHEBI:136760"/>
        <dbReference type="EC" id="4.2.1.150"/>
    </reaction>
</comment>
<dbReference type="InterPro" id="IPR029045">
    <property type="entry name" value="ClpP/crotonase-like_dom_sf"/>
</dbReference>
<feature type="non-terminal residue" evidence="6">
    <location>
        <position position="1"/>
    </location>
</feature>
<evidence type="ECO:0000313" key="7">
    <source>
        <dbReference type="Proteomes" id="UP001289066"/>
    </source>
</evidence>
<reference evidence="6" key="1">
    <citation type="submission" date="2019-11" db="EMBL/GenBank/DDBJ databases">
        <title>Characterization of Clostridium perfringens isolates from swine manure treated agricultural soils.</title>
        <authorList>
            <person name="Wushke S.T."/>
        </authorList>
    </citation>
    <scope>NUCLEOTIDE SEQUENCE</scope>
    <source>
        <strain evidence="6">X15</strain>
    </source>
</reference>
<dbReference type="Proteomes" id="UP001289066">
    <property type="component" value="Unassembled WGS sequence"/>
</dbReference>
<evidence type="ECO:0000256" key="2">
    <source>
        <dbReference type="ARBA" id="ARBA00005254"/>
    </source>
</evidence>
<dbReference type="RefSeq" id="WP_322413466.1">
    <property type="nucleotide sequence ID" value="NZ_WNVG01001285.1"/>
</dbReference>
<dbReference type="Pfam" id="PF00378">
    <property type="entry name" value="ECH_1"/>
    <property type="match status" value="1"/>
</dbReference>
<dbReference type="EMBL" id="WNVG01001285">
    <property type="protein sequence ID" value="MDZ5035127.1"/>
    <property type="molecule type" value="Genomic_DNA"/>
</dbReference>
<evidence type="ECO:0000256" key="3">
    <source>
        <dbReference type="ARBA" id="ARBA00023239"/>
    </source>
</evidence>
<dbReference type="PANTHER" id="PTHR11941:SF54">
    <property type="entry name" value="ENOYL-COA HYDRATASE, MITOCHONDRIAL"/>
    <property type="match status" value="1"/>
</dbReference>
<evidence type="ECO:0000256" key="4">
    <source>
        <dbReference type="ARBA" id="ARBA00050624"/>
    </source>
</evidence>
<dbReference type="Gene3D" id="3.90.226.10">
    <property type="entry name" value="2-enoyl-CoA Hydratase, Chain A, domain 1"/>
    <property type="match status" value="1"/>
</dbReference>
<protein>
    <recommendedName>
        <fullName evidence="5">short-chain-enoyl-CoA hydratase</fullName>
        <ecNumber evidence="5">4.2.1.150</ecNumber>
    </recommendedName>
</protein>
<dbReference type="Gene3D" id="1.10.12.10">
    <property type="entry name" value="Lyase 2-enoyl-coa Hydratase, Chain A, domain 2"/>
    <property type="match status" value="1"/>
</dbReference>
<comment type="pathway">
    <text evidence="1">Lipid metabolism; butanoate metabolism.</text>
</comment>
<keyword evidence="3" id="KW-0456">Lyase</keyword>
<comment type="similarity">
    <text evidence="2">Belongs to the enoyl-CoA hydratase/isomerase family.</text>
</comment>
<evidence type="ECO:0000313" key="6">
    <source>
        <dbReference type="EMBL" id="MDZ5035127.1"/>
    </source>
</evidence>
<dbReference type="PANTHER" id="PTHR11941">
    <property type="entry name" value="ENOYL-COA HYDRATASE-RELATED"/>
    <property type="match status" value="1"/>
</dbReference>
<dbReference type="InterPro" id="IPR001753">
    <property type="entry name" value="Enoyl-CoA_hydra/iso"/>
</dbReference>
<name>A0AAW9J9M4_CLOPF</name>
<dbReference type="InterPro" id="IPR014748">
    <property type="entry name" value="Enoyl-CoA_hydra_C"/>
</dbReference>
<accession>A0AAW9J9M4</accession>
<dbReference type="AlphaFoldDB" id="A0AAW9J9M4"/>
<sequence>GKAKELIYTCATVKADEALKIGLVNKVVALESLMEEAKNMAKTIISNAPIAVRLCKDAINRGMQVDIDKAIEIEAEDFGKCFSTEDQKEGMEAFMEKRAKNFSNK</sequence>
<dbReference type="SUPFAM" id="SSF52096">
    <property type="entry name" value="ClpP/crotonase"/>
    <property type="match status" value="1"/>
</dbReference>
<dbReference type="GO" id="GO:0006635">
    <property type="term" value="P:fatty acid beta-oxidation"/>
    <property type="evidence" value="ECO:0007669"/>
    <property type="project" value="TreeGrafter"/>
</dbReference>
<comment type="caution">
    <text evidence="6">The sequence shown here is derived from an EMBL/GenBank/DDBJ whole genome shotgun (WGS) entry which is preliminary data.</text>
</comment>
<dbReference type="GO" id="GO:0018812">
    <property type="term" value="F:3-hydroxyacyl-CoA dehydratase activity"/>
    <property type="evidence" value="ECO:0007669"/>
    <property type="project" value="UniProtKB-EC"/>
</dbReference>
<proteinExistence type="inferred from homology"/>
<gene>
    <name evidence="6" type="ORF">GNF81_20790</name>
</gene>